<feature type="compositionally biased region" description="Basic residues" evidence="1">
    <location>
        <begin position="147"/>
        <end position="158"/>
    </location>
</feature>
<evidence type="ECO:0000256" key="1">
    <source>
        <dbReference type="SAM" id="MobiDB-lite"/>
    </source>
</evidence>
<name>A0A4U1IWI4_9BACT</name>
<dbReference type="AlphaFoldDB" id="A0A4U1IWI4"/>
<evidence type="ECO:0000259" key="2">
    <source>
        <dbReference type="Pfam" id="PF22302"/>
    </source>
</evidence>
<evidence type="ECO:0000313" key="3">
    <source>
        <dbReference type="EMBL" id="TKC98525.1"/>
    </source>
</evidence>
<dbReference type="InterPro" id="IPR054241">
    <property type="entry name" value="DUF6968"/>
</dbReference>
<dbReference type="Pfam" id="PF22302">
    <property type="entry name" value="DUF6968"/>
    <property type="match status" value="1"/>
</dbReference>
<keyword evidence="4" id="KW-1185">Reference proteome</keyword>
<organism evidence="3 4">
    <name type="scientific">Polyangium fumosum</name>
    <dbReference type="NCBI Taxonomy" id="889272"/>
    <lineage>
        <taxon>Bacteria</taxon>
        <taxon>Pseudomonadati</taxon>
        <taxon>Myxococcota</taxon>
        <taxon>Polyangia</taxon>
        <taxon>Polyangiales</taxon>
        <taxon>Polyangiaceae</taxon>
        <taxon>Polyangium</taxon>
    </lineage>
</organism>
<evidence type="ECO:0000313" key="4">
    <source>
        <dbReference type="Proteomes" id="UP000309215"/>
    </source>
</evidence>
<sequence length="158" mass="17845">MPASVKNTSKAKQARWIAERRLERRDAVGGVVVVRIGSPELPPGDEVWRCPFAILGLGDDSIQFGKSIDSMAALQNALIGIRCKLVQSGVPLRWEGFPEDSENDTGFQMTMPSGFGLAFEQRMEKMIQAEIEELVRPIRERHERREARRKARAKPRTE</sequence>
<dbReference type="Proteomes" id="UP000309215">
    <property type="component" value="Unassembled WGS sequence"/>
</dbReference>
<gene>
    <name evidence="3" type="ORF">E8A74_40930</name>
</gene>
<proteinExistence type="predicted"/>
<protein>
    <recommendedName>
        <fullName evidence="2">DUF6968 domain-containing protein</fullName>
    </recommendedName>
</protein>
<comment type="caution">
    <text evidence="3">The sequence shown here is derived from an EMBL/GenBank/DDBJ whole genome shotgun (WGS) entry which is preliminary data.</text>
</comment>
<feature type="region of interest" description="Disordered" evidence="1">
    <location>
        <begin position="138"/>
        <end position="158"/>
    </location>
</feature>
<dbReference type="RefSeq" id="WP_420814235.1">
    <property type="nucleotide sequence ID" value="NZ_SSMQ01000067.1"/>
</dbReference>
<accession>A0A4U1IWI4</accession>
<dbReference type="EMBL" id="SSMQ01000067">
    <property type="protein sequence ID" value="TKC98525.1"/>
    <property type="molecule type" value="Genomic_DNA"/>
</dbReference>
<feature type="domain" description="DUF6968" evidence="2">
    <location>
        <begin position="18"/>
        <end position="89"/>
    </location>
</feature>
<reference evidence="3 4" key="1">
    <citation type="submission" date="2019-04" db="EMBL/GenBank/DDBJ databases">
        <authorList>
            <person name="Li Y."/>
            <person name="Wang J."/>
        </authorList>
    </citation>
    <scope>NUCLEOTIDE SEQUENCE [LARGE SCALE GENOMIC DNA]</scope>
    <source>
        <strain evidence="3 4">DSM 14668</strain>
    </source>
</reference>